<dbReference type="AlphaFoldDB" id="A0A1G2EZH6"/>
<dbReference type="PANTHER" id="PTHR39961:SF1">
    <property type="entry name" value="DUF458 DOMAIN-CONTAINING PROTEIN"/>
    <property type="match status" value="1"/>
</dbReference>
<sequence>MTAEITNLKFHAQDGMVTFGGLIEAVLDYIKSDPSRHYSIMIGSDSRASDETEIVSAVAIWKIGNGGRYFWTKSGVEKCPTLRDRIYKEAMKSITLAQEIRSILKDRMGEDFLWDNKISVHIDVGNVGPTKEFRESVLGMAKGFGFDAVIKPEAVAAFVVADRYT</sequence>
<organism evidence="1 2">
    <name type="scientific">Candidatus Niyogibacteria bacterium RIFCSPLOWO2_02_FULL_45_13</name>
    <dbReference type="NCBI Taxonomy" id="1801725"/>
    <lineage>
        <taxon>Bacteria</taxon>
        <taxon>Candidatus Niyogiibacteriota</taxon>
    </lineage>
</organism>
<accession>A0A1G2EZH6</accession>
<evidence type="ECO:0000313" key="1">
    <source>
        <dbReference type="EMBL" id="OGZ31143.1"/>
    </source>
</evidence>
<name>A0A1G2EZH6_9BACT</name>
<comment type="caution">
    <text evidence="1">The sequence shown here is derived from an EMBL/GenBank/DDBJ whole genome shotgun (WGS) entry which is preliminary data.</text>
</comment>
<dbReference type="InterPro" id="IPR007405">
    <property type="entry name" value="Phage_KVP40_Orf299"/>
</dbReference>
<dbReference type="EMBL" id="MHMR01000007">
    <property type="protein sequence ID" value="OGZ31143.1"/>
    <property type="molecule type" value="Genomic_DNA"/>
</dbReference>
<dbReference type="Proteomes" id="UP000178428">
    <property type="component" value="Unassembled WGS sequence"/>
</dbReference>
<protein>
    <submittedName>
        <fullName evidence="1">Uncharacterized protein</fullName>
    </submittedName>
</protein>
<dbReference type="Pfam" id="PF04308">
    <property type="entry name" value="RNaseH_like"/>
    <property type="match status" value="1"/>
</dbReference>
<proteinExistence type="predicted"/>
<evidence type="ECO:0000313" key="2">
    <source>
        <dbReference type="Proteomes" id="UP000178428"/>
    </source>
</evidence>
<reference evidence="1 2" key="1">
    <citation type="journal article" date="2016" name="Nat. Commun.">
        <title>Thousands of microbial genomes shed light on interconnected biogeochemical processes in an aquifer system.</title>
        <authorList>
            <person name="Anantharaman K."/>
            <person name="Brown C.T."/>
            <person name="Hug L.A."/>
            <person name="Sharon I."/>
            <person name="Castelle C.J."/>
            <person name="Probst A.J."/>
            <person name="Thomas B.C."/>
            <person name="Singh A."/>
            <person name="Wilkins M.J."/>
            <person name="Karaoz U."/>
            <person name="Brodie E.L."/>
            <person name="Williams K.H."/>
            <person name="Hubbard S.S."/>
            <person name="Banfield J.F."/>
        </authorList>
    </citation>
    <scope>NUCLEOTIDE SEQUENCE [LARGE SCALE GENOMIC DNA]</scope>
</reference>
<gene>
    <name evidence="1" type="ORF">A3J00_01140</name>
</gene>
<dbReference type="PANTHER" id="PTHR39961">
    <property type="entry name" value="HYPOTHETICAL CYTOSOLIC PROTEIN"/>
    <property type="match status" value="1"/>
</dbReference>